<keyword evidence="2" id="KW-1133">Transmembrane helix</keyword>
<keyword evidence="2" id="KW-0472">Membrane</keyword>
<accession>A0A1X0NT98</accession>
<keyword evidence="2" id="KW-0812">Transmembrane</keyword>
<evidence type="ECO:0000256" key="1">
    <source>
        <dbReference type="SAM" id="MobiDB-lite"/>
    </source>
</evidence>
<feature type="compositionally biased region" description="Basic and acidic residues" evidence="1">
    <location>
        <begin position="388"/>
        <end position="397"/>
    </location>
</feature>
<evidence type="ECO:0000313" key="5">
    <source>
        <dbReference type="Proteomes" id="UP000192257"/>
    </source>
</evidence>
<keyword evidence="5" id="KW-1185">Reference proteome</keyword>
<evidence type="ECO:0000256" key="2">
    <source>
        <dbReference type="SAM" id="Phobius"/>
    </source>
</evidence>
<evidence type="ECO:0000313" key="4">
    <source>
        <dbReference type="EMBL" id="ORC87693.1"/>
    </source>
</evidence>
<protein>
    <submittedName>
        <fullName evidence="4">Autotransporter beta-domain protein</fullName>
    </submittedName>
</protein>
<dbReference type="EMBL" id="NBCO01000020">
    <property type="protein sequence ID" value="ORC87693.1"/>
    <property type="molecule type" value="Genomic_DNA"/>
</dbReference>
<dbReference type="Proteomes" id="UP000192257">
    <property type="component" value="Unassembled WGS sequence"/>
</dbReference>
<feature type="transmembrane region" description="Helical" evidence="2">
    <location>
        <begin position="410"/>
        <end position="430"/>
    </location>
</feature>
<reference evidence="4 5" key="1">
    <citation type="submission" date="2017-03" db="EMBL/GenBank/DDBJ databases">
        <title>An alternative strategy for trypanosome survival in the mammalian bloodstream revealed through genome and transcriptome analysis of the ubiquitous bovine parasite Trypanosoma (Megatrypanum) theileri.</title>
        <authorList>
            <person name="Kelly S."/>
            <person name="Ivens A."/>
            <person name="Mott A."/>
            <person name="O'Neill E."/>
            <person name="Emms D."/>
            <person name="Macleod O."/>
            <person name="Voorheis P."/>
            <person name="Matthews J."/>
            <person name="Matthews K."/>
            <person name="Carrington M."/>
        </authorList>
    </citation>
    <scope>NUCLEOTIDE SEQUENCE [LARGE SCALE GENOMIC DNA]</scope>
    <source>
        <strain evidence="4">Edinburgh</strain>
    </source>
</reference>
<sequence length="431" mass="48611">MTTMFVQLRRVICLLVLLHCCFCAIEAEEGTRVTRTELRIQTHLSLTDQFIVQGEFCLDEWKNRVKTNNDSYKAAEEATMKTMDILAEITKMKQKVEGVGSGNKDVVIGEVDQVVKRVGERLRETNEVVKAAKTAVSNTRQVKAYCVNERGNLKSAAEQIVKLKYYYEEALQEQEVQHGVKKTLENEERFAKLDDAHGIVTKLVGDIDAYAAQNHLSLFDAGARIDNATKAVNDTLNALVGLNTTLEDVKKKLEGDDSKINATEKAITDVKKTIKVDTLAVKPSLTANDYGTGLKGEMEKGLERLAKEREEMTRRRAEERERKAREERERLAAEKARIAKEEQERLAAEKARIAREEQERLAAEKARIAREEQERLAAEKARIAREEQERLDAEKAKGAKKKKDNSHSPALVHSSLILLVLMCVLGYTLVC</sequence>
<keyword evidence="3" id="KW-0732">Signal</keyword>
<dbReference type="STRING" id="67003.A0A1X0NT98"/>
<feature type="chain" id="PRO_5012891120" evidence="3">
    <location>
        <begin position="28"/>
        <end position="431"/>
    </location>
</feature>
<feature type="region of interest" description="Disordered" evidence="1">
    <location>
        <begin position="388"/>
        <end position="408"/>
    </location>
</feature>
<name>A0A1X0NT98_9TRYP</name>
<evidence type="ECO:0000256" key="3">
    <source>
        <dbReference type="SAM" id="SignalP"/>
    </source>
</evidence>
<comment type="caution">
    <text evidence="4">The sequence shown here is derived from an EMBL/GenBank/DDBJ whole genome shotgun (WGS) entry which is preliminary data.</text>
</comment>
<dbReference type="VEuPathDB" id="TriTrypDB:TM35_000201020"/>
<feature type="signal peptide" evidence="3">
    <location>
        <begin position="1"/>
        <end position="27"/>
    </location>
</feature>
<organism evidence="4 5">
    <name type="scientific">Trypanosoma theileri</name>
    <dbReference type="NCBI Taxonomy" id="67003"/>
    <lineage>
        <taxon>Eukaryota</taxon>
        <taxon>Discoba</taxon>
        <taxon>Euglenozoa</taxon>
        <taxon>Kinetoplastea</taxon>
        <taxon>Metakinetoplastina</taxon>
        <taxon>Trypanosomatida</taxon>
        <taxon>Trypanosomatidae</taxon>
        <taxon>Trypanosoma</taxon>
    </lineage>
</organism>
<dbReference type="RefSeq" id="XP_028881759.1">
    <property type="nucleotide sequence ID" value="XM_029026787.1"/>
</dbReference>
<gene>
    <name evidence="4" type="ORF">TM35_000201020</name>
</gene>
<dbReference type="GeneID" id="39986567"/>
<proteinExistence type="predicted"/>
<dbReference type="AlphaFoldDB" id="A0A1X0NT98"/>